<keyword evidence="2 4" id="KW-0489">Methyltransferase</keyword>
<keyword evidence="4" id="KW-0949">S-adenosyl-L-methionine</keyword>
<evidence type="ECO:0000256" key="1">
    <source>
        <dbReference type="ARBA" id="ARBA00022555"/>
    </source>
</evidence>
<dbReference type="RefSeq" id="WP_338394370.1">
    <property type="nucleotide sequence ID" value="NZ_AP025314.1"/>
</dbReference>
<evidence type="ECO:0000313" key="6">
    <source>
        <dbReference type="EMBL" id="BDD09155.1"/>
    </source>
</evidence>
<dbReference type="EC" id="2.1.1.34" evidence="4"/>
<comment type="caution">
    <text evidence="4">Lacks conserved residue(s) required for the propagation of feature annotation.</text>
</comment>
<comment type="similarity">
    <text evidence="4">Belongs to the class IV-like SAM-binding methyltransferase superfamily. RNA methyltransferase TrmH family.</text>
</comment>
<keyword evidence="3 4" id="KW-0808">Transferase</keyword>
<proteinExistence type="inferred from homology"/>
<evidence type="ECO:0000256" key="4">
    <source>
        <dbReference type="HAMAP-Rule" id="MF_02060"/>
    </source>
</evidence>
<dbReference type="AlphaFoldDB" id="A0AAU9CIP0"/>
<keyword evidence="4" id="KW-0819">tRNA processing</keyword>
<gene>
    <name evidence="4 6" type="primary">trmH</name>
    <name evidence="6" type="ORF">FUAX_15870</name>
</gene>
<dbReference type="InterPro" id="IPR029026">
    <property type="entry name" value="tRNA_m1G_MTases_N"/>
</dbReference>
<dbReference type="Gene3D" id="3.40.1280.10">
    <property type="match status" value="1"/>
</dbReference>
<dbReference type="SUPFAM" id="SSF75217">
    <property type="entry name" value="alpha/beta knot"/>
    <property type="match status" value="1"/>
</dbReference>
<dbReference type="InterPro" id="IPR029028">
    <property type="entry name" value="Alpha/beta_knot_MTases"/>
</dbReference>
<dbReference type="KEGG" id="fax:FUAX_15870"/>
<sequence>MEEKPIGEYEKGLMEFFRDYVTENKQSLIENALNERTRYVTAVVENIYKSQNASAVLRTCDCFGVHDFHIVEDSPRYKMNPNVSKGAGAWVNIHRYDDEAGDNTEVCYERLKSEGYKIYATSPHASGVPIERVPLDSKVAVVFGNEHSGLSQKALDMADGYITLPMYGFTESFNISVTASICLHNLVNRLRETDVDWHLSQKEKDAIRYRWYRRVVRKAEALERRYREEKGLL</sequence>
<feature type="binding site" evidence="4">
    <location>
        <position position="164"/>
    </location>
    <ligand>
        <name>S-adenosyl-L-methionine</name>
        <dbReference type="ChEBI" id="CHEBI:59789"/>
    </ligand>
</feature>
<dbReference type="GO" id="GO:0000049">
    <property type="term" value="F:tRNA binding"/>
    <property type="evidence" value="ECO:0007669"/>
    <property type="project" value="UniProtKB-UniRule"/>
</dbReference>
<dbReference type="HAMAP" id="MF_02060">
    <property type="entry name" value="tRNA_methyltr_TrmH"/>
    <property type="match status" value="1"/>
</dbReference>
<dbReference type="PANTHER" id="PTHR43453">
    <property type="entry name" value="RRNA METHYLASE-LIKE"/>
    <property type="match status" value="1"/>
</dbReference>
<dbReference type="PANTHER" id="PTHR43453:SF3">
    <property type="entry name" value="TRNA_RRNA METHYLTRANSFERASE SPOU TYPE DOMAIN-CONTAINING PROTEIN"/>
    <property type="match status" value="1"/>
</dbReference>
<keyword evidence="1 4" id="KW-0820">tRNA-binding</keyword>
<evidence type="ECO:0000256" key="3">
    <source>
        <dbReference type="ARBA" id="ARBA00022679"/>
    </source>
</evidence>
<dbReference type="CDD" id="cd18092">
    <property type="entry name" value="SpoU-like_TrmH"/>
    <property type="match status" value="1"/>
</dbReference>
<comment type="catalytic activity">
    <reaction evidence="4">
        <text>guanosine(18) in tRNA + S-adenosyl-L-methionine = 2'-O-methylguanosine(18) in tRNA + S-adenosyl-L-homocysteine + H(+)</text>
        <dbReference type="Rhea" id="RHEA:20077"/>
        <dbReference type="Rhea" id="RHEA-COMP:10190"/>
        <dbReference type="Rhea" id="RHEA-COMP:10192"/>
        <dbReference type="ChEBI" id="CHEBI:15378"/>
        <dbReference type="ChEBI" id="CHEBI:57856"/>
        <dbReference type="ChEBI" id="CHEBI:59789"/>
        <dbReference type="ChEBI" id="CHEBI:74269"/>
        <dbReference type="ChEBI" id="CHEBI:74445"/>
        <dbReference type="EC" id="2.1.1.34"/>
    </reaction>
</comment>
<evidence type="ECO:0000313" key="7">
    <source>
        <dbReference type="Proteomes" id="UP001348817"/>
    </source>
</evidence>
<keyword evidence="7" id="KW-1185">Reference proteome</keyword>
<dbReference type="Proteomes" id="UP001348817">
    <property type="component" value="Chromosome"/>
</dbReference>
<dbReference type="EMBL" id="AP025314">
    <property type="protein sequence ID" value="BDD09155.1"/>
    <property type="molecule type" value="Genomic_DNA"/>
</dbReference>
<feature type="binding site" evidence="4">
    <location>
        <position position="121"/>
    </location>
    <ligand>
        <name>S-adenosyl-L-methionine</name>
        <dbReference type="ChEBI" id="CHEBI:59789"/>
    </ligand>
</feature>
<dbReference type="InterPro" id="IPR001537">
    <property type="entry name" value="SpoU_MeTrfase"/>
</dbReference>
<dbReference type="GO" id="GO:0141100">
    <property type="term" value="F:tRNA (guanine(18)-2'-O)-methyltransferase activity"/>
    <property type="evidence" value="ECO:0007669"/>
    <property type="project" value="UniProtKB-UniRule"/>
</dbReference>
<feature type="domain" description="tRNA/rRNA methyltransferase SpoU type" evidence="5">
    <location>
        <begin position="41"/>
        <end position="184"/>
    </location>
</feature>
<comment type="function">
    <text evidence="4">Catalyzes the 2'-O methylation of guanosine at position 18 in tRNA.</text>
</comment>
<dbReference type="GO" id="GO:0002938">
    <property type="term" value="P:tRNA guanine ribose methylation"/>
    <property type="evidence" value="ECO:0007669"/>
    <property type="project" value="UniProtKB-UniRule"/>
</dbReference>
<dbReference type="Pfam" id="PF00588">
    <property type="entry name" value="SpoU_methylase"/>
    <property type="match status" value="1"/>
</dbReference>
<accession>A0AAU9CIP0</accession>
<organism evidence="6 7">
    <name type="scientific">Fulvitalea axinellae</name>
    <dbReference type="NCBI Taxonomy" id="1182444"/>
    <lineage>
        <taxon>Bacteria</taxon>
        <taxon>Pseudomonadati</taxon>
        <taxon>Bacteroidota</taxon>
        <taxon>Cytophagia</taxon>
        <taxon>Cytophagales</taxon>
        <taxon>Persicobacteraceae</taxon>
        <taxon>Fulvitalea</taxon>
    </lineage>
</organism>
<keyword evidence="4" id="KW-0694">RNA-binding</keyword>
<protein>
    <recommendedName>
        <fullName evidence="4">tRNA (guanosine(18)-2'-O)-methyltransferase</fullName>
        <ecNumber evidence="4">2.1.1.34</ecNumber>
    </recommendedName>
    <alternativeName>
        <fullName evidence="4">tRNA [Gm18] methyltransferase</fullName>
    </alternativeName>
</protein>
<reference evidence="6 7" key="1">
    <citation type="submission" date="2021-12" db="EMBL/GenBank/DDBJ databases">
        <title>Genome sequencing of bacteria with rrn-lacking chromosome and rrn-plasmid.</title>
        <authorList>
            <person name="Anda M."/>
            <person name="Iwasaki W."/>
        </authorList>
    </citation>
    <scope>NUCLEOTIDE SEQUENCE [LARGE SCALE GENOMIC DNA]</scope>
    <source>
        <strain evidence="6 7">DSM 100852</strain>
    </source>
</reference>
<name>A0AAU9CIP0_9BACT</name>
<evidence type="ECO:0000256" key="2">
    <source>
        <dbReference type="ARBA" id="ARBA00022603"/>
    </source>
</evidence>
<evidence type="ECO:0000259" key="5">
    <source>
        <dbReference type="Pfam" id="PF00588"/>
    </source>
</evidence>
<dbReference type="InterPro" id="IPR033671">
    <property type="entry name" value="TrmH"/>
</dbReference>